<feature type="signal peptide" evidence="1">
    <location>
        <begin position="1"/>
        <end position="26"/>
    </location>
</feature>
<evidence type="ECO:0000259" key="2">
    <source>
        <dbReference type="Pfam" id="PF09463"/>
    </source>
</evidence>
<reference evidence="3 4" key="1">
    <citation type="submission" date="2009-11" db="EMBL/GenBank/DDBJ databases">
        <title>Annotation of Allomyces macrogynus ATCC 38327.</title>
        <authorList>
            <consortium name="The Broad Institute Genome Sequencing Platform"/>
            <person name="Russ C."/>
            <person name="Cuomo C."/>
            <person name="Burger G."/>
            <person name="Gray M.W."/>
            <person name="Holland P.W.H."/>
            <person name="King N."/>
            <person name="Lang F.B.F."/>
            <person name="Roger A.J."/>
            <person name="Ruiz-Trillo I."/>
            <person name="Young S.K."/>
            <person name="Zeng Q."/>
            <person name="Gargeya S."/>
            <person name="Fitzgerald M."/>
            <person name="Haas B."/>
            <person name="Abouelleil A."/>
            <person name="Alvarado L."/>
            <person name="Arachchi H.M."/>
            <person name="Berlin A."/>
            <person name="Chapman S.B."/>
            <person name="Gearin G."/>
            <person name="Goldberg J."/>
            <person name="Griggs A."/>
            <person name="Gujja S."/>
            <person name="Hansen M."/>
            <person name="Heiman D."/>
            <person name="Howarth C."/>
            <person name="Larimer J."/>
            <person name="Lui A."/>
            <person name="MacDonald P.J.P."/>
            <person name="McCowen C."/>
            <person name="Montmayeur A."/>
            <person name="Murphy C."/>
            <person name="Neiman D."/>
            <person name="Pearson M."/>
            <person name="Priest M."/>
            <person name="Roberts A."/>
            <person name="Saif S."/>
            <person name="Shea T."/>
            <person name="Sisk P."/>
            <person name="Stolte C."/>
            <person name="Sykes S."/>
            <person name="Wortman J."/>
            <person name="Nusbaum C."/>
            <person name="Birren B."/>
        </authorList>
    </citation>
    <scope>NUCLEOTIDE SEQUENCE [LARGE SCALE GENOMIC DNA]</scope>
    <source>
        <strain evidence="3 4">ATCC 38327</strain>
    </source>
</reference>
<evidence type="ECO:0000256" key="1">
    <source>
        <dbReference type="SAM" id="SignalP"/>
    </source>
</evidence>
<dbReference type="Pfam" id="PF09463">
    <property type="entry name" value="Opy2"/>
    <property type="match status" value="1"/>
</dbReference>
<keyword evidence="1" id="KW-0732">Signal</keyword>
<evidence type="ECO:0000313" key="3">
    <source>
        <dbReference type="EMBL" id="KNE63373.1"/>
    </source>
</evidence>
<dbReference type="AlphaFoldDB" id="A0A0L0SLN9"/>
<keyword evidence="4" id="KW-1185">Reference proteome</keyword>
<reference evidence="4" key="2">
    <citation type="submission" date="2009-11" db="EMBL/GenBank/DDBJ databases">
        <title>The Genome Sequence of Allomyces macrogynus strain ATCC 38327.</title>
        <authorList>
            <consortium name="The Broad Institute Genome Sequencing Platform"/>
            <person name="Russ C."/>
            <person name="Cuomo C."/>
            <person name="Shea T."/>
            <person name="Young S.K."/>
            <person name="Zeng Q."/>
            <person name="Koehrsen M."/>
            <person name="Haas B."/>
            <person name="Borodovsky M."/>
            <person name="Guigo R."/>
            <person name="Alvarado L."/>
            <person name="Berlin A."/>
            <person name="Borenstein D."/>
            <person name="Chen Z."/>
            <person name="Engels R."/>
            <person name="Freedman E."/>
            <person name="Gellesch M."/>
            <person name="Goldberg J."/>
            <person name="Griggs A."/>
            <person name="Gujja S."/>
            <person name="Heiman D."/>
            <person name="Hepburn T."/>
            <person name="Howarth C."/>
            <person name="Jen D."/>
            <person name="Larson L."/>
            <person name="Lewis B."/>
            <person name="Mehta T."/>
            <person name="Park D."/>
            <person name="Pearson M."/>
            <person name="Roberts A."/>
            <person name="Saif S."/>
            <person name="Shenoy N."/>
            <person name="Sisk P."/>
            <person name="Stolte C."/>
            <person name="Sykes S."/>
            <person name="Walk T."/>
            <person name="White J."/>
            <person name="Yandava C."/>
            <person name="Burger G."/>
            <person name="Gray M.W."/>
            <person name="Holland P.W.H."/>
            <person name="King N."/>
            <person name="Lang F.B.F."/>
            <person name="Roger A.J."/>
            <person name="Ruiz-Trillo I."/>
            <person name="Lander E."/>
            <person name="Nusbaum C."/>
        </authorList>
    </citation>
    <scope>NUCLEOTIDE SEQUENCE [LARGE SCALE GENOMIC DNA]</scope>
    <source>
        <strain evidence="4">ATCC 38327</strain>
    </source>
</reference>
<proteinExistence type="predicted"/>
<feature type="domain" description="Membrane anchor Opy2 N-terminal" evidence="2">
    <location>
        <begin position="42"/>
        <end position="77"/>
    </location>
</feature>
<dbReference type="EMBL" id="GG745342">
    <property type="protein sequence ID" value="KNE63373.1"/>
    <property type="molecule type" value="Genomic_DNA"/>
</dbReference>
<sequence length="103" mass="11033">MTCQRVPIVLLGLALLLANLISPATALDTSNALVDQQNSAACVQCLIGPRECHPACPADQVCVFVPQTCDKCSWSACMPDDTIPDGWLLWPYESTEAAGEQIN</sequence>
<gene>
    <name evidence="3" type="ORF">AMAG_18996</name>
</gene>
<evidence type="ECO:0000313" key="4">
    <source>
        <dbReference type="Proteomes" id="UP000054350"/>
    </source>
</evidence>
<dbReference type="VEuPathDB" id="FungiDB:AMAG_18996"/>
<name>A0A0L0SLN9_ALLM3</name>
<organism evidence="3 4">
    <name type="scientific">Allomyces macrogynus (strain ATCC 38327)</name>
    <name type="common">Allomyces javanicus var. macrogynus</name>
    <dbReference type="NCBI Taxonomy" id="578462"/>
    <lineage>
        <taxon>Eukaryota</taxon>
        <taxon>Fungi</taxon>
        <taxon>Fungi incertae sedis</taxon>
        <taxon>Blastocladiomycota</taxon>
        <taxon>Blastocladiomycetes</taxon>
        <taxon>Blastocladiales</taxon>
        <taxon>Blastocladiaceae</taxon>
        <taxon>Allomyces</taxon>
    </lineage>
</organism>
<dbReference type="OrthoDB" id="10526835at2759"/>
<feature type="chain" id="PRO_5005548039" description="Membrane anchor Opy2 N-terminal domain-containing protein" evidence="1">
    <location>
        <begin position="27"/>
        <end position="103"/>
    </location>
</feature>
<protein>
    <recommendedName>
        <fullName evidence="2">Membrane anchor Opy2 N-terminal domain-containing protein</fullName>
    </recommendedName>
</protein>
<accession>A0A0L0SLN9</accession>
<dbReference type="Proteomes" id="UP000054350">
    <property type="component" value="Unassembled WGS sequence"/>
</dbReference>
<dbReference type="InterPro" id="IPR018571">
    <property type="entry name" value="Membrane_anchor_Opy2_N"/>
</dbReference>